<reference evidence="14 15" key="1">
    <citation type="submission" date="2023-12" db="EMBL/GenBank/DDBJ databases">
        <title>Novel species of the genus Arcicella isolated from rivers.</title>
        <authorList>
            <person name="Lu H."/>
        </authorList>
    </citation>
    <scope>NUCLEOTIDE SEQUENCE [LARGE SCALE GENOMIC DNA]</scope>
    <source>
        <strain evidence="14 15">KCTC 23307</strain>
    </source>
</reference>
<dbReference type="PRINTS" id="PR01320">
    <property type="entry name" value="KIRCHANNEL"/>
</dbReference>
<dbReference type="InterPro" id="IPR013518">
    <property type="entry name" value="K_chnl_inward-rec_Kir_cyto"/>
</dbReference>
<evidence type="ECO:0000256" key="10">
    <source>
        <dbReference type="ARBA" id="ARBA00023303"/>
    </source>
</evidence>
<proteinExistence type="predicted"/>
<comment type="subcellular location">
    <subcellularLocation>
        <location evidence="1">Membrane</location>
        <topology evidence="1">Multi-pass membrane protein</topology>
    </subcellularLocation>
</comment>
<dbReference type="SUPFAM" id="SSF81324">
    <property type="entry name" value="Voltage-gated potassium channels"/>
    <property type="match status" value="1"/>
</dbReference>
<dbReference type="RefSeq" id="WP_323298867.1">
    <property type="nucleotide sequence ID" value="NZ_JAYFUM010000031.1"/>
</dbReference>
<dbReference type="Pfam" id="PF17655">
    <property type="entry name" value="IRK_C"/>
    <property type="match status" value="1"/>
</dbReference>
<evidence type="ECO:0000256" key="7">
    <source>
        <dbReference type="ARBA" id="ARBA00022989"/>
    </source>
</evidence>
<dbReference type="EMBL" id="JAYFUM010000031">
    <property type="protein sequence ID" value="MEA5141713.1"/>
    <property type="molecule type" value="Genomic_DNA"/>
</dbReference>
<evidence type="ECO:0000256" key="1">
    <source>
        <dbReference type="ARBA" id="ARBA00004141"/>
    </source>
</evidence>
<keyword evidence="10" id="KW-0407">Ion channel</keyword>
<keyword evidence="8" id="KW-0406">Ion transport</keyword>
<keyword evidence="2" id="KW-0813">Transport</keyword>
<gene>
    <name evidence="14" type="ORF">VB248_21340</name>
</gene>
<evidence type="ECO:0000259" key="13">
    <source>
        <dbReference type="Pfam" id="PF17655"/>
    </source>
</evidence>
<evidence type="ECO:0000256" key="2">
    <source>
        <dbReference type="ARBA" id="ARBA00022448"/>
    </source>
</evidence>
<evidence type="ECO:0000256" key="5">
    <source>
        <dbReference type="ARBA" id="ARBA00022882"/>
    </source>
</evidence>
<feature type="domain" description="Inward rectifier potassium channel C-terminal" evidence="13">
    <location>
        <begin position="166"/>
        <end position="325"/>
    </location>
</feature>
<keyword evidence="15" id="KW-1185">Reference proteome</keyword>
<dbReference type="InterPro" id="IPR014756">
    <property type="entry name" value="Ig_E-set"/>
</dbReference>
<dbReference type="Proteomes" id="UP001302949">
    <property type="component" value="Unassembled WGS sequence"/>
</dbReference>
<keyword evidence="9 11" id="KW-0472">Membrane</keyword>
<keyword evidence="4 11" id="KW-0812">Transmembrane</keyword>
<name>A0ABU5QG35_9BACT</name>
<keyword evidence="7 11" id="KW-1133">Transmembrane helix</keyword>
<dbReference type="Gene3D" id="2.60.40.1400">
    <property type="entry name" value="G protein-activated inward rectifier potassium channel 1"/>
    <property type="match status" value="1"/>
</dbReference>
<dbReference type="SUPFAM" id="SSF81296">
    <property type="entry name" value="E set domains"/>
    <property type="match status" value="1"/>
</dbReference>
<dbReference type="InterPro" id="IPR041647">
    <property type="entry name" value="IRK_C"/>
</dbReference>
<protein>
    <submittedName>
        <fullName evidence="14">Ion channel</fullName>
    </submittedName>
</protein>
<organism evidence="14 15">
    <name type="scientific">Arcicella rigui</name>
    <dbReference type="NCBI Taxonomy" id="797020"/>
    <lineage>
        <taxon>Bacteria</taxon>
        <taxon>Pseudomonadati</taxon>
        <taxon>Bacteroidota</taxon>
        <taxon>Cytophagia</taxon>
        <taxon>Cytophagales</taxon>
        <taxon>Flectobacillaceae</taxon>
        <taxon>Arcicella</taxon>
    </lineage>
</organism>
<dbReference type="InterPro" id="IPR016449">
    <property type="entry name" value="K_chnl_inward-rec_Kir"/>
</dbReference>
<dbReference type="Gene3D" id="1.10.287.70">
    <property type="match status" value="1"/>
</dbReference>
<feature type="transmembrane region" description="Helical" evidence="11">
    <location>
        <begin position="129"/>
        <end position="156"/>
    </location>
</feature>
<evidence type="ECO:0000313" key="14">
    <source>
        <dbReference type="EMBL" id="MEA5141713.1"/>
    </source>
</evidence>
<feature type="domain" description="Potassium channel" evidence="12">
    <location>
        <begin position="76"/>
        <end position="155"/>
    </location>
</feature>
<evidence type="ECO:0000256" key="3">
    <source>
        <dbReference type="ARBA" id="ARBA00022538"/>
    </source>
</evidence>
<accession>A0ABU5QG35</accession>
<evidence type="ECO:0000259" key="12">
    <source>
        <dbReference type="Pfam" id="PF07885"/>
    </source>
</evidence>
<evidence type="ECO:0000256" key="8">
    <source>
        <dbReference type="ARBA" id="ARBA00023065"/>
    </source>
</evidence>
<dbReference type="Pfam" id="PF07885">
    <property type="entry name" value="Ion_trans_2"/>
    <property type="match status" value="1"/>
</dbReference>
<dbReference type="PANTHER" id="PTHR11767">
    <property type="entry name" value="INWARD RECTIFIER POTASSIUM CHANNEL"/>
    <property type="match status" value="1"/>
</dbReference>
<keyword evidence="5" id="KW-0851">Voltage-gated channel</keyword>
<evidence type="ECO:0000313" key="15">
    <source>
        <dbReference type="Proteomes" id="UP001302949"/>
    </source>
</evidence>
<evidence type="ECO:0000256" key="9">
    <source>
        <dbReference type="ARBA" id="ARBA00023136"/>
    </source>
</evidence>
<dbReference type="InterPro" id="IPR013099">
    <property type="entry name" value="K_chnl_dom"/>
</dbReference>
<keyword evidence="6" id="KW-0630">Potassium</keyword>
<evidence type="ECO:0000256" key="4">
    <source>
        <dbReference type="ARBA" id="ARBA00022692"/>
    </source>
</evidence>
<comment type="caution">
    <text evidence="14">The sequence shown here is derived from an EMBL/GenBank/DDBJ whole genome shotgun (WGS) entry which is preliminary data.</text>
</comment>
<keyword evidence="3" id="KW-0633">Potassium transport</keyword>
<evidence type="ECO:0000256" key="6">
    <source>
        <dbReference type="ARBA" id="ARBA00022958"/>
    </source>
</evidence>
<sequence>MKKLRHKKNVLVEAEEKRRDLGFGTQITDPDTRLLNRDGSFNVKRVGGSFWGQFDIFNQLIICSWKRFFSLILAFYLILNLIFAFIYQAVGIENLLGADQTNNHSRFLDAFFFSSQTLTTVGYGRIAPIGFWASTVAAIESLLGLLIFALATSLLYGRFSRPVAKILYSNKAIIAPYLDITGFMFRIVNEQSRQLIDIQVEVAVSMLEKQENGKFVRRYYGLNLERSKVNFFPANWTIVHPITDRSPIFGKSKEELLDCDAEFLVLIKATEETYNQTVNSRTSFHAKEVTVGAKFLPMFSDVQGAGVITLDLNKLSDIQEVPLVSQHLPSSEASI</sequence>
<evidence type="ECO:0000256" key="11">
    <source>
        <dbReference type="SAM" id="Phobius"/>
    </source>
</evidence>
<feature type="transmembrane region" description="Helical" evidence="11">
    <location>
        <begin position="68"/>
        <end position="90"/>
    </location>
</feature>